<dbReference type="SMART" id="SM00220">
    <property type="entry name" value="S_TKc"/>
    <property type="match status" value="1"/>
</dbReference>
<reference evidence="13" key="1">
    <citation type="submission" date="2010-07" db="EMBL/GenBank/DDBJ databases">
        <title>The genome sequence of Gaeumannomyces graminis var. tritici strain R3-111a-1.</title>
        <authorList>
            <consortium name="The Broad Institute Genome Sequencing Platform"/>
            <person name="Ma L.-J."/>
            <person name="Dead R."/>
            <person name="Young S."/>
            <person name="Zeng Q."/>
            <person name="Koehrsen M."/>
            <person name="Alvarado L."/>
            <person name="Berlin A."/>
            <person name="Chapman S.B."/>
            <person name="Chen Z."/>
            <person name="Freedman E."/>
            <person name="Gellesch M."/>
            <person name="Goldberg J."/>
            <person name="Griggs A."/>
            <person name="Gujja S."/>
            <person name="Heilman E.R."/>
            <person name="Heiman D."/>
            <person name="Hepburn T."/>
            <person name="Howarth C."/>
            <person name="Jen D."/>
            <person name="Larson L."/>
            <person name="Mehta T."/>
            <person name="Neiman D."/>
            <person name="Pearson M."/>
            <person name="Roberts A."/>
            <person name="Saif S."/>
            <person name="Shea T."/>
            <person name="Shenoy N."/>
            <person name="Sisk P."/>
            <person name="Stolte C."/>
            <person name="Sykes S."/>
            <person name="Walk T."/>
            <person name="White J."/>
            <person name="Yandava C."/>
            <person name="Haas B."/>
            <person name="Nusbaum C."/>
            <person name="Birren B."/>
        </authorList>
    </citation>
    <scope>NUCLEOTIDE SEQUENCE [LARGE SCALE GENOMIC DNA]</scope>
    <source>
        <strain evidence="13">R3-111a-1</strain>
    </source>
</reference>
<keyword evidence="13" id="KW-1185">Reference proteome</keyword>
<dbReference type="STRING" id="644352.J3NM41"/>
<feature type="domain" description="Protein kinase" evidence="10">
    <location>
        <begin position="146"/>
        <end position="516"/>
    </location>
</feature>
<evidence type="ECO:0000256" key="5">
    <source>
        <dbReference type="ARBA" id="ARBA00022777"/>
    </source>
</evidence>
<comment type="catalytic activity">
    <reaction evidence="7">
        <text>L-threonyl-[protein] + ATP = O-phospho-L-threonyl-[protein] + ADP + H(+)</text>
        <dbReference type="Rhea" id="RHEA:46608"/>
        <dbReference type="Rhea" id="RHEA-COMP:11060"/>
        <dbReference type="Rhea" id="RHEA-COMP:11605"/>
        <dbReference type="ChEBI" id="CHEBI:15378"/>
        <dbReference type="ChEBI" id="CHEBI:30013"/>
        <dbReference type="ChEBI" id="CHEBI:30616"/>
        <dbReference type="ChEBI" id="CHEBI:61977"/>
        <dbReference type="ChEBI" id="CHEBI:456216"/>
        <dbReference type="EC" id="2.7.11.1"/>
    </reaction>
</comment>
<protein>
    <recommendedName>
        <fullName evidence="1">non-specific serine/threonine protein kinase</fullName>
        <ecNumber evidence="1">2.7.11.1</ecNumber>
    </recommendedName>
</protein>
<keyword evidence="3" id="KW-0808">Transferase</keyword>
<evidence type="ECO:0000256" key="3">
    <source>
        <dbReference type="ARBA" id="ARBA00022679"/>
    </source>
</evidence>
<evidence type="ECO:0000256" key="7">
    <source>
        <dbReference type="ARBA" id="ARBA00047899"/>
    </source>
</evidence>
<reference evidence="12" key="5">
    <citation type="submission" date="2018-04" db="UniProtKB">
        <authorList>
            <consortium name="EnsemblFungi"/>
        </authorList>
    </citation>
    <scope>IDENTIFICATION</scope>
    <source>
        <strain evidence="12">R3-111a-1</strain>
    </source>
</reference>
<dbReference type="eggNOG" id="KOG0198">
    <property type="taxonomic scope" value="Eukaryota"/>
</dbReference>
<dbReference type="Gene3D" id="1.10.510.10">
    <property type="entry name" value="Transferase(Phosphotransferase) domain 1"/>
    <property type="match status" value="1"/>
</dbReference>
<gene>
    <name evidence="12" type="primary">20342803</name>
    <name evidence="11" type="ORF">GGTG_02345</name>
</gene>
<evidence type="ECO:0000313" key="13">
    <source>
        <dbReference type="Proteomes" id="UP000006039"/>
    </source>
</evidence>
<dbReference type="GeneID" id="20342803"/>
<sequence>MDRQRRQNDPGANRSLKQKIWREFKTWVDENKCEGTCLNSRHQTYYFIPQGFLRRYWTDERLEQCLEALAIGLRMHIVRDELLHVLSILLRMSNEECSEVPEIYGLFHGQGKKRVKDDRLPLSRQSSRDCFEDTGTASSFYDTQFLFTPASIGRDSWGNTLEPFEVLPLKLLGVLQMGDDCSTPHIAKYQAYKGSSLSKELLVIKEFPPSKAMSAIYQAEISAYETIHMLGEADGSSLGRYFLDCKAAINQGDRAAIVREYAEGGSLQEWLGQNRIPYTPEGVRQLWAELVKLYRAVDSFQTLGFRGNNHIRPHAAHPHHDITPANIFVVVHPDDGSLGWSGHRKQRISFKLGDLGWSRERQGMTGGTETPQFCSPRNYLAPELFDGDGNETHVRETGTHHSDLWSLSCLMLEIAVWLAGGSQAATDFFQARVDENSVQRLPPASPSVVGYEGCFHDGRRALKAVRDVVALSKSNQRFFDGITGKIVEYVLEHGLNSKPKLRGDAASTARRLQAIIDDPDNLVEPQYPALPPSPAPTEFEPDVNKLYVYGSTDERFDARVLEGAFGAVFLEPTVLAQPFKSTQWSSSRRPSTATKNGPASAPSSPATSTLFPPSPATTEPISPTKTSASSPISPATTTASSPCMPYRRSFPPAPKHDKVTVDYVINYRSNWKWMVEADPYNAMRSFFADVKQALDGRDQIFLIDDHSTMLAHAGQLKRTLEAIAKVVKSVDRDGMELRFASDPLARHTVYRAADLAGLLERAAPPSSSSSSSSSSSMAAAMHATLTAVLDKNAGATPARRRHHHHHHHSPLEWLTSSYAPARPTGTNIYVMTSGVWGHRERRDSDVTLGVARVIRGFIRNQQRSGRLDTHTVIQMVSFGHDEVGLERLRRLDDDLWSAEEGAAGGGPHAHWDIVDTKAHTECMWSILLGAMDKQEDDRPSDARHGDGQERWHDCGP</sequence>
<reference evidence="11" key="2">
    <citation type="submission" date="2010-07" db="EMBL/GenBank/DDBJ databases">
        <authorList>
            <consortium name="The Broad Institute Genome Sequencing Platform"/>
            <consortium name="Broad Institute Genome Sequencing Center for Infectious Disease"/>
            <person name="Ma L.-J."/>
            <person name="Dead R."/>
            <person name="Young S."/>
            <person name="Zeng Q."/>
            <person name="Koehrsen M."/>
            <person name="Alvarado L."/>
            <person name="Berlin A."/>
            <person name="Chapman S.B."/>
            <person name="Chen Z."/>
            <person name="Freedman E."/>
            <person name="Gellesch M."/>
            <person name="Goldberg J."/>
            <person name="Griggs A."/>
            <person name="Gujja S."/>
            <person name="Heilman E.R."/>
            <person name="Heiman D."/>
            <person name="Hepburn T."/>
            <person name="Howarth C."/>
            <person name="Jen D."/>
            <person name="Larson L."/>
            <person name="Mehta T."/>
            <person name="Neiman D."/>
            <person name="Pearson M."/>
            <person name="Roberts A."/>
            <person name="Saif S."/>
            <person name="Shea T."/>
            <person name="Shenoy N."/>
            <person name="Sisk P."/>
            <person name="Stolte C."/>
            <person name="Sykes S."/>
            <person name="Walk T."/>
            <person name="White J."/>
            <person name="Yandava C."/>
            <person name="Haas B."/>
            <person name="Nusbaum C."/>
            <person name="Birren B."/>
        </authorList>
    </citation>
    <scope>NUCLEOTIDE SEQUENCE</scope>
    <source>
        <strain evidence="11">R3-111a-1</strain>
    </source>
</reference>
<evidence type="ECO:0000313" key="12">
    <source>
        <dbReference type="EnsemblFungi" id="EJT82372"/>
    </source>
</evidence>
<accession>J3NM41</accession>
<keyword evidence="6" id="KW-0067">ATP-binding</keyword>
<feature type="compositionally biased region" description="Polar residues" evidence="9">
    <location>
        <begin position="580"/>
        <end position="597"/>
    </location>
</feature>
<evidence type="ECO:0000256" key="8">
    <source>
        <dbReference type="ARBA" id="ARBA00048679"/>
    </source>
</evidence>
<dbReference type="RefSeq" id="XP_009218381.1">
    <property type="nucleotide sequence ID" value="XM_009220117.1"/>
</dbReference>
<feature type="region of interest" description="Disordered" evidence="9">
    <location>
        <begin position="580"/>
        <end position="651"/>
    </location>
</feature>
<keyword evidence="5 11" id="KW-0418">Kinase</keyword>
<dbReference type="SUPFAM" id="SSF56112">
    <property type="entry name" value="Protein kinase-like (PK-like)"/>
    <property type="match status" value="1"/>
</dbReference>
<dbReference type="GO" id="GO:0005524">
    <property type="term" value="F:ATP binding"/>
    <property type="evidence" value="ECO:0007669"/>
    <property type="project" value="UniProtKB-KW"/>
</dbReference>
<organism evidence="11">
    <name type="scientific">Gaeumannomyces tritici (strain R3-111a-1)</name>
    <name type="common">Wheat and barley take-all root rot fungus</name>
    <name type="synonym">Gaeumannomyces graminis var. tritici</name>
    <dbReference type="NCBI Taxonomy" id="644352"/>
    <lineage>
        <taxon>Eukaryota</taxon>
        <taxon>Fungi</taxon>
        <taxon>Dikarya</taxon>
        <taxon>Ascomycota</taxon>
        <taxon>Pezizomycotina</taxon>
        <taxon>Sordariomycetes</taxon>
        <taxon>Sordariomycetidae</taxon>
        <taxon>Magnaporthales</taxon>
        <taxon>Magnaporthaceae</taxon>
        <taxon>Gaeumannomyces</taxon>
    </lineage>
</organism>
<keyword evidence="2 11" id="KW-0723">Serine/threonine-protein kinase</keyword>
<dbReference type="PANTHER" id="PTHR43671">
    <property type="entry name" value="SERINE/THREONINE-PROTEIN KINASE NEK"/>
    <property type="match status" value="1"/>
</dbReference>
<dbReference type="InterPro" id="IPR000719">
    <property type="entry name" value="Prot_kinase_dom"/>
</dbReference>
<dbReference type="PROSITE" id="PS50011">
    <property type="entry name" value="PROTEIN_KINASE_DOM"/>
    <property type="match status" value="1"/>
</dbReference>
<evidence type="ECO:0000256" key="6">
    <source>
        <dbReference type="ARBA" id="ARBA00022840"/>
    </source>
</evidence>
<evidence type="ECO:0000259" key="10">
    <source>
        <dbReference type="PROSITE" id="PS50011"/>
    </source>
</evidence>
<feature type="compositionally biased region" description="Low complexity" evidence="9">
    <location>
        <begin position="598"/>
        <end position="642"/>
    </location>
</feature>
<proteinExistence type="predicted"/>
<feature type="region of interest" description="Disordered" evidence="9">
    <location>
        <begin position="934"/>
        <end position="956"/>
    </location>
</feature>
<evidence type="ECO:0000256" key="4">
    <source>
        <dbReference type="ARBA" id="ARBA00022741"/>
    </source>
</evidence>
<dbReference type="OrthoDB" id="9992527at2759"/>
<reference evidence="11" key="3">
    <citation type="submission" date="2010-09" db="EMBL/GenBank/DDBJ databases">
        <title>Annotation of Gaeumannomyces graminis var. tritici R3-111a-1.</title>
        <authorList>
            <consortium name="The Broad Institute Genome Sequencing Platform"/>
            <person name="Ma L.-J."/>
            <person name="Dead R."/>
            <person name="Young S.K."/>
            <person name="Zeng Q."/>
            <person name="Gargeya S."/>
            <person name="Fitzgerald M."/>
            <person name="Haas B."/>
            <person name="Abouelleil A."/>
            <person name="Alvarado L."/>
            <person name="Arachchi H.M."/>
            <person name="Berlin A."/>
            <person name="Brown A."/>
            <person name="Chapman S.B."/>
            <person name="Chen Z."/>
            <person name="Dunbar C."/>
            <person name="Freedman E."/>
            <person name="Gearin G."/>
            <person name="Gellesch M."/>
            <person name="Goldberg J."/>
            <person name="Griggs A."/>
            <person name="Gujja S."/>
            <person name="Heiman D."/>
            <person name="Howarth C."/>
            <person name="Larson L."/>
            <person name="Lui A."/>
            <person name="MacDonald P.J.P."/>
            <person name="Mehta T."/>
            <person name="Montmayeur A."/>
            <person name="Murphy C."/>
            <person name="Neiman D."/>
            <person name="Pearson M."/>
            <person name="Priest M."/>
            <person name="Roberts A."/>
            <person name="Saif S."/>
            <person name="Shea T."/>
            <person name="Shenoy N."/>
            <person name="Sisk P."/>
            <person name="Stolte C."/>
            <person name="Sykes S."/>
            <person name="Yandava C."/>
            <person name="Wortman J."/>
            <person name="Nusbaum C."/>
            <person name="Birren B."/>
        </authorList>
    </citation>
    <scope>NUCLEOTIDE SEQUENCE</scope>
    <source>
        <strain evidence="11">R3-111a-1</strain>
    </source>
</reference>
<dbReference type="Pfam" id="PF00069">
    <property type="entry name" value="Pkinase"/>
    <property type="match status" value="1"/>
</dbReference>
<keyword evidence="4" id="KW-0547">Nucleotide-binding</keyword>
<evidence type="ECO:0000256" key="2">
    <source>
        <dbReference type="ARBA" id="ARBA00022527"/>
    </source>
</evidence>
<evidence type="ECO:0000256" key="9">
    <source>
        <dbReference type="SAM" id="MobiDB-lite"/>
    </source>
</evidence>
<dbReference type="PANTHER" id="PTHR43671:SF98">
    <property type="entry name" value="SERINE_THREONINE-PROTEIN KINASE NEK11"/>
    <property type="match status" value="1"/>
</dbReference>
<dbReference type="EMBL" id="GL385395">
    <property type="protein sequence ID" value="EJT82372.1"/>
    <property type="molecule type" value="Genomic_DNA"/>
</dbReference>
<comment type="catalytic activity">
    <reaction evidence="8">
        <text>L-seryl-[protein] + ATP = O-phospho-L-seryl-[protein] + ADP + H(+)</text>
        <dbReference type="Rhea" id="RHEA:17989"/>
        <dbReference type="Rhea" id="RHEA-COMP:9863"/>
        <dbReference type="Rhea" id="RHEA-COMP:11604"/>
        <dbReference type="ChEBI" id="CHEBI:15378"/>
        <dbReference type="ChEBI" id="CHEBI:29999"/>
        <dbReference type="ChEBI" id="CHEBI:30616"/>
        <dbReference type="ChEBI" id="CHEBI:83421"/>
        <dbReference type="ChEBI" id="CHEBI:456216"/>
        <dbReference type="EC" id="2.7.11.1"/>
    </reaction>
</comment>
<dbReference type="EnsemblFungi" id="EJT82372">
    <property type="protein sequence ID" value="EJT82372"/>
    <property type="gene ID" value="GGTG_02345"/>
</dbReference>
<name>J3NM41_GAET3</name>
<dbReference type="InterPro" id="IPR011009">
    <property type="entry name" value="Kinase-like_dom_sf"/>
</dbReference>
<dbReference type="HOGENOM" id="CLU_013324_0_0_1"/>
<dbReference type="AlphaFoldDB" id="J3NM41"/>
<dbReference type="EC" id="2.7.11.1" evidence="1"/>
<evidence type="ECO:0000313" key="11">
    <source>
        <dbReference type="EMBL" id="EJT82372.1"/>
    </source>
</evidence>
<dbReference type="Proteomes" id="UP000006039">
    <property type="component" value="Unassembled WGS sequence"/>
</dbReference>
<reference evidence="12" key="4">
    <citation type="journal article" date="2015" name="G3 (Bethesda)">
        <title>Genome sequences of three phytopathogenic species of the Magnaporthaceae family of fungi.</title>
        <authorList>
            <person name="Okagaki L.H."/>
            <person name="Nunes C.C."/>
            <person name="Sailsbery J."/>
            <person name="Clay B."/>
            <person name="Brown D."/>
            <person name="John T."/>
            <person name="Oh Y."/>
            <person name="Young N."/>
            <person name="Fitzgerald M."/>
            <person name="Haas B.J."/>
            <person name="Zeng Q."/>
            <person name="Young S."/>
            <person name="Adiconis X."/>
            <person name="Fan L."/>
            <person name="Levin J.Z."/>
            <person name="Mitchell T.K."/>
            <person name="Okubara P.A."/>
            <person name="Farman M.L."/>
            <person name="Kohn L.M."/>
            <person name="Birren B."/>
            <person name="Ma L.-J."/>
            <person name="Dean R.A."/>
        </authorList>
    </citation>
    <scope>NUCLEOTIDE SEQUENCE</scope>
    <source>
        <strain evidence="12">R3-111a-1</strain>
    </source>
</reference>
<dbReference type="VEuPathDB" id="FungiDB:GGTG_02345"/>
<dbReference type="InterPro" id="IPR050660">
    <property type="entry name" value="NEK_Ser/Thr_kinase"/>
</dbReference>
<evidence type="ECO:0000256" key="1">
    <source>
        <dbReference type="ARBA" id="ARBA00012513"/>
    </source>
</evidence>
<dbReference type="GO" id="GO:0004674">
    <property type="term" value="F:protein serine/threonine kinase activity"/>
    <property type="evidence" value="ECO:0007669"/>
    <property type="project" value="UniProtKB-KW"/>
</dbReference>